<dbReference type="GO" id="GO:0030951">
    <property type="term" value="P:establishment or maintenance of microtubule cytoskeleton polarity"/>
    <property type="evidence" value="ECO:0007669"/>
    <property type="project" value="InterPro"/>
</dbReference>
<evidence type="ECO:0000256" key="8">
    <source>
        <dbReference type="ARBA" id="ARBA00025722"/>
    </source>
</evidence>
<dbReference type="Pfam" id="PF21040">
    <property type="entry name" value="CEP104-like_TOG"/>
    <property type="match status" value="2"/>
</dbReference>
<feature type="region of interest" description="Disordered" evidence="9">
    <location>
        <begin position="840"/>
        <end position="868"/>
    </location>
</feature>
<dbReference type="Pfam" id="PF00614">
    <property type="entry name" value="PLDc"/>
    <property type="match status" value="2"/>
</dbReference>
<evidence type="ECO:0000313" key="13">
    <source>
        <dbReference type="WBParaSite" id="SMRG1_38870.4"/>
    </source>
</evidence>
<feature type="domain" description="PLD phosphodiesterase" evidence="10">
    <location>
        <begin position="445"/>
        <end position="472"/>
    </location>
</feature>
<dbReference type="Gene3D" id="3.30.1520.10">
    <property type="entry name" value="Phox-like domain"/>
    <property type="match status" value="1"/>
</dbReference>
<dbReference type="InterPro" id="IPR001683">
    <property type="entry name" value="PX_dom"/>
</dbReference>
<dbReference type="Pfam" id="PF00787">
    <property type="entry name" value="PX"/>
    <property type="match status" value="1"/>
</dbReference>
<dbReference type="Pfam" id="PF21041">
    <property type="entry name" value="XMAP215_CLASP_TOG"/>
    <property type="match status" value="2"/>
</dbReference>
<feature type="compositionally biased region" description="Polar residues" evidence="9">
    <location>
        <begin position="1637"/>
        <end position="1660"/>
    </location>
</feature>
<evidence type="ECO:0000256" key="6">
    <source>
        <dbReference type="ARBA" id="ARBA00023212"/>
    </source>
</evidence>
<dbReference type="PANTHER" id="PTHR12609">
    <property type="entry name" value="MICROTUBULE ASSOCIATED PROTEIN XMAP215"/>
    <property type="match status" value="1"/>
</dbReference>
<dbReference type="InterPro" id="IPR036871">
    <property type="entry name" value="PX_dom_sf"/>
</dbReference>
<dbReference type="GO" id="GO:0051010">
    <property type="term" value="F:microtubule plus-end binding"/>
    <property type="evidence" value="ECO:0007669"/>
    <property type="project" value="InterPro"/>
</dbReference>
<dbReference type="InterPro" id="IPR045110">
    <property type="entry name" value="XMAP215"/>
</dbReference>
<feature type="domain" description="PLD phosphodiesterase" evidence="10">
    <location>
        <begin position="972"/>
        <end position="999"/>
    </location>
</feature>
<dbReference type="FunFam" id="1.25.10.10:FF:000050">
    <property type="entry name" value="Cytoskeleton-associated protein 5 isoform X1"/>
    <property type="match status" value="1"/>
</dbReference>
<feature type="compositionally biased region" description="Polar residues" evidence="9">
    <location>
        <begin position="2242"/>
        <end position="2254"/>
    </location>
</feature>
<dbReference type="InterPro" id="IPR016024">
    <property type="entry name" value="ARM-type_fold"/>
</dbReference>
<protein>
    <recommendedName>
        <fullName evidence="14">Phospholipase D</fullName>
    </recommendedName>
</protein>
<dbReference type="SMART" id="SM00312">
    <property type="entry name" value="PX"/>
    <property type="match status" value="1"/>
</dbReference>
<feature type="compositionally biased region" description="Polar residues" evidence="9">
    <location>
        <begin position="3120"/>
        <end position="3133"/>
    </location>
</feature>
<comment type="similarity">
    <text evidence="8">Belongs to the TOG/XMAP215 family.</text>
</comment>
<dbReference type="FunFam" id="1.25.10.10:FF:000019">
    <property type="entry name" value="Cytoskeleton-associated protein 5"/>
    <property type="match status" value="1"/>
</dbReference>
<dbReference type="InterPro" id="IPR048491">
    <property type="entry name" value="XMAP215_CLASP_TOG"/>
</dbReference>
<accession>A0AA84ZPL0</accession>
<dbReference type="GO" id="GO:0051301">
    <property type="term" value="P:cell division"/>
    <property type="evidence" value="ECO:0007669"/>
    <property type="project" value="UniProtKB-KW"/>
</dbReference>
<keyword evidence="5" id="KW-0498">Mitosis</keyword>
<evidence type="ECO:0000256" key="9">
    <source>
        <dbReference type="SAM" id="MobiDB-lite"/>
    </source>
</evidence>
<dbReference type="WBParaSite" id="SMRG1_38870.4">
    <property type="protein sequence ID" value="SMRG1_38870.4"/>
    <property type="gene ID" value="SMRG1_38870"/>
</dbReference>
<keyword evidence="4" id="KW-0677">Repeat</keyword>
<evidence type="ECO:0000256" key="7">
    <source>
        <dbReference type="ARBA" id="ARBA00023306"/>
    </source>
</evidence>
<dbReference type="SMART" id="SM00155">
    <property type="entry name" value="PLDc"/>
    <property type="match status" value="2"/>
</dbReference>
<keyword evidence="3" id="KW-0132">Cell division</keyword>
<sequence>MEATSSPEEAGLDSTLKYEKCRYNNANVFLPNTPIIIKIVHSCESQIIIDAGNQLQSRTMSLAGKQLPHGSLVLTNQSWYELRLKHGDFEWSVHRTLAELKSFHTSFMLQRALLSISNKSRRKLHPFPPTFEFANEKKLYNRRVMLEKYIQSIIDVREYRETDLVLRLLEVSPLSFVNCSGGLKLKEDFVNKSPSYNYFNKCCCVSGICLQKRWLILKDSYFVYMKQHGDKLKAKDVDKSAKGKLKLSFSIELSGKNRSWRLCNIFLMDQNFAFKTRIVERSGQCQLKLYNSLGELVVICQSDDRMNDWNKVLSSHIYKDGTRDFIQYNRFGSYAPPRSDTQICMFIDGACYMEAVAKAISQAQHEVFITDWCMHPTVFLRRPVRDNTWRLDMLLHAKAKQGVKIYIMLYKESELAVKFRSIKVKRWLRSLHSNIYIYRSPRSTRLWSHHEKMVAVDQSIVFLGGIDLCFGRWDTNNHRLQDVHKIAKVQEVNAELRRIKSLRKRSRGTLHPQAKQSSDFVNLEMQTIGSESDLTNSSCDQTPKPRHRRLTNAIQRAGDAMLSIMYQMALDKKESLRVLNAQMSPAYCESEWGNYDNDTHLVYDNPSYEDDATTNVMIRKELASLEELSHAGQRCTWIGQDYVNWSLVEPTAKEHPALDLVDRTCVPRMPWHDVGCVLVGTAACDISRHFIQRWNQIRFRKIRSAPKGSGKRIFQRLVPGLLPSHPCSPWTETKLSTILVDPRQSAVCTVQALRSVANWSLGVQSGDKKGFRKAFRRLFHQNLPSRYKNNIDLDETKEQIGLEKSVLNAYIDMINQAENFIYIENQYFISYILGSQEDQHSNEDLESEKNSTIEKSPHEQASDHLQPSSSNALVKNRICEAIYLRILRAYNEGKLFRVFIMLPSLTAFKGEVGTSSGTYIHAILHYTRQSLFTGEHALIPRLKHVIPNPEDYVSICSLRNYDEWPDGSIRTELIYIHSKVMIVDDKKMVLGSANINDRSMLGFRDSEVGIIIESNSDNDLIEGKLGNTCAKVHPFIQRFRRSLMAEFLGMLPKIPKEYKMYVHHDLLDDPVSNEFFHDVWNATAVNNGEIFEKVFNCIPGSGLLTFRHCAERRNEVPLIVSDREKAIELLKNAPSSDLLSLTLLLAVSLQSRFLNCAECSVCRQKMIGRSCPLCPKYSTRCAGDICSGIISKCLGSTRMKTKDKSIECLLMLIEIERHELVIEELIKGLSTKNPKVVVGSLQTLREALNLFGPTVVPIKPLFKEFGRLLDDRDQGIRNETKNLIVEVYRWIGVTTKDLLKDIKPVVMTELCELFNSIPPGKPVRLRYLRSQKPKEITPDTGAESDHINGAIPGGTLTDQVDLDDMITPVEVLSKIPSDYWQQIGEKKWQDRRDALEALEKITNVPRIVPGDFTDLVRSLIQVVNKDTNIILVTLAAKILGQIARGLKSKFSPYSQQTLQACLGKFKEKKPNVVQALRESADGAVSSTSLDHFVDDIVAALSHKTPNVRAEAALILSRAFKKCSATSLNKKVLKSFTVPLCVTCNDTVPEVRECSFAALGAAMFVVSAKTIQPFLSELDSIRLAKISECCERIASELSNSNNSGNQLTAPSANMSTSAKPNTAPRRAAPPVTRPNTASSGTGEANSECATKAPTSGPSSKKSTARTKSVIEKSKFTIPTENLLTEDEISQKASELLGEALIKQLSDTNWKERLQAVEQMKSNIHSFTGSDVPTQILCRAVLLKPGIKDTNFQVLRARIEYIDAVLSLSVSISSNLAELLLSDLIDKVGDTKVGDVTKIAMTKLAEKTSLELVGGFIMRTLFQIKNPRSQTEGLAWLNQSIQEFGFCIPPQEVGPLLKTGLNATNPSVRQNSLNLAGTIHLYLHDRLAALLADEKPALITLLNAEFAKNKDKKAPAPTRFSTAQTLLKESVSAEPSGTEALSRDIETTGQIDEMDSDVLLPKVDISDRLTPELLGLLKSKVWKERLEALTTIEKFISPSHLIDASNGKLQEPLTMIAKAANDVNKNLAKQALIILSSFASSIPKSDAVNYIKYVEPPILLCLGDSKVQIREAAVTALSSWQSRVPILSVFENDMLADALKMENPFLRAELLRWLQDVLSPMPLNALRKNASEITENLIPQVFASLEDRNVEARKQAQLVLPSLIQVFGWEPILKSTNRLKPTSKDSIMPHLEKARESVANSHPSSMEKKASSPSKAVRVGNGTRSQPSSNAPATTPENSEEFENATQSSGNTSKSISDTKKKADNKKSINTSKKSGPELATTSIILPPNKSAKNSRLNDEKKRKLLKWDFDAPTKDHIQQLSTLFTAAGTAPEFHALLFHTDFKQHIKAIEQLSQLLDTTEGCEATVINVDIILRWIVLRFFETNPVVLGRCMDYITKLFVFMSESGANLSEHEGGSFLPYLVMKVGEPKDIIRQNIRGILKLVVNLYPPSRLFTFLTNGTKAKTSKTRQECLDEMGSLIDRFGLNVCQPSIPVAIKLIAQQIGDRDSGVRSAALNALLSAYAVIGEQIWKVIGDIPEKERSMLEERIKRAGQIPINTVDNFEPKTPSVRPSTARRDPSDSRNPLEPVPNEFRRQQPVSAAHARARAMLNELGDLSPEKAPCMPPLIQLDADIRDLFQPVEIPALKAHVRQPVLNALLRTSPDTASAITMVVTAISSNDLLISCHALAEIDTVLRDEKWYLLLNHVNQVLMLITMQLRQVNSRYFGDPSVSEEQLHTLIRSHLATIESLFSRPTLGREASRETLRELSQSLLQMMLDERTAEMSSGENVIRSINALFVLILEASNGTRILSALIRLLHECISNGHFTNRFTQAILKSIWRITKGMNTAFNNYSVDVILLDCHHFLKAFPPSSWSARKSDVPLRTIKTLLHVLCGLQGPSILQFLESIPNKEDSELESYLIRTLKTTSGVTTTSDSKKILASESHSKGFVLSTATREKLTEIFKKVGSKKPDEGLNELYDFTQLYPDVDLSSYLTNTSQFFQAYIKQALRNIAVERARQARLSVIDKEPNTLTAHQTNGILARPNWNPDFDADIFNGQLTDPKVFMNRLAMLRRELGLGGVSTTNIDDNIGPSDEAGSQNTAFETTLRNMVQPKGDSPDENIQPETEQRPTMSTTELMDLKRRLDRIKSAQKH</sequence>
<feature type="domain" description="PX" evidence="11">
    <location>
        <begin position="58"/>
        <end position="176"/>
    </location>
</feature>
<feature type="compositionally biased region" description="Basic and acidic residues" evidence="9">
    <location>
        <begin position="840"/>
        <end position="862"/>
    </location>
</feature>
<dbReference type="Gene3D" id="1.25.10.10">
    <property type="entry name" value="Leucine-rich Repeat Variant"/>
    <property type="match status" value="5"/>
</dbReference>
<dbReference type="GO" id="GO:0005813">
    <property type="term" value="C:centrosome"/>
    <property type="evidence" value="ECO:0007669"/>
    <property type="project" value="UniProtKB-SubCell"/>
</dbReference>
<dbReference type="InterPro" id="IPR011989">
    <property type="entry name" value="ARM-like"/>
</dbReference>
<dbReference type="InterPro" id="IPR001736">
    <property type="entry name" value="PLipase_D/transphosphatidylase"/>
</dbReference>
<feature type="compositionally biased region" description="Polar residues" evidence="9">
    <location>
        <begin position="1599"/>
        <end position="1616"/>
    </location>
</feature>
<feature type="region of interest" description="Disordered" evidence="9">
    <location>
        <begin position="2557"/>
        <end position="2595"/>
    </location>
</feature>
<dbReference type="Gene3D" id="3.30.870.10">
    <property type="entry name" value="Endonuclease Chain A"/>
    <property type="match status" value="2"/>
</dbReference>
<feature type="region of interest" description="Disordered" evidence="9">
    <location>
        <begin position="3107"/>
        <end position="3150"/>
    </location>
</feature>
<feature type="region of interest" description="Disordered" evidence="9">
    <location>
        <begin position="1599"/>
        <end position="1666"/>
    </location>
</feature>
<keyword evidence="2" id="KW-0963">Cytoplasm</keyword>
<feature type="compositionally biased region" description="Polar residues" evidence="9">
    <location>
        <begin position="2266"/>
        <end position="2282"/>
    </location>
</feature>
<dbReference type="SUPFAM" id="SSF64268">
    <property type="entry name" value="PX domain"/>
    <property type="match status" value="1"/>
</dbReference>
<dbReference type="PROSITE" id="PS50035">
    <property type="entry name" value="PLD"/>
    <property type="match status" value="2"/>
</dbReference>
<feature type="compositionally biased region" description="Basic and acidic residues" evidence="9">
    <location>
        <begin position="2255"/>
        <end position="2265"/>
    </location>
</feature>
<dbReference type="GO" id="GO:0046785">
    <property type="term" value="P:microtubule polymerization"/>
    <property type="evidence" value="ECO:0007669"/>
    <property type="project" value="InterPro"/>
</dbReference>
<dbReference type="InterPro" id="IPR034085">
    <property type="entry name" value="TOG"/>
</dbReference>
<reference evidence="13" key="1">
    <citation type="submission" date="2023-11" db="UniProtKB">
        <authorList>
            <consortium name="WormBaseParasite"/>
        </authorList>
    </citation>
    <scope>IDENTIFICATION</scope>
</reference>
<name>A0AA84ZPL0_9TREM</name>
<evidence type="ECO:0000259" key="10">
    <source>
        <dbReference type="PROSITE" id="PS50035"/>
    </source>
</evidence>
<dbReference type="GO" id="GO:0061863">
    <property type="term" value="F:microtubule plus end polymerase"/>
    <property type="evidence" value="ECO:0007669"/>
    <property type="project" value="InterPro"/>
</dbReference>
<feature type="region of interest" description="Disordered" evidence="9">
    <location>
        <begin position="2193"/>
        <end position="2296"/>
    </location>
</feature>
<organism evidence="12 13">
    <name type="scientific">Schistosoma margrebowiei</name>
    <dbReference type="NCBI Taxonomy" id="48269"/>
    <lineage>
        <taxon>Eukaryota</taxon>
        <taxon>Metazoa</taxon>
        <taxon>Spiralia</taxon>
        <taxon>Lophotrochozoa</taxon>
        <taxon>Platyhelminthes</taxon>
        <taxon>Trematoda</taxon>
        <taxon>Digenea</taxon>
        <taxon>Strigeidida</taxon>
        <taxon>Schistosomatoidea</taxon>
        <taxon>Schistosomatidae</taxon>
        <taxon>Schistosoma</taxon>
    </lineage>
</organism>
<keyword evidence="7" id="KW-0131">Cell cycle</keyword>
<evidence type="ECO:0008006" key="14">
    <source>
        <dbReference type="Google" id="ProtNLM"/>
    </source>
</evidence>
<dbReference type="GO" id="GO:0035091">
    <property type="term" value="F:phosphatidylinositol binding"/>
    <property type="evidence" value="ECO:0007669"/>
    <property type="project" value="InterPro"/>
</dbReference>
<dbReference type="SMART" id="SM01349">
    <property type="entry name" value="TOG"/>
    <property type="match status" value="5"/>
</dbReference>
<dbReference type="GO" id="GO:0007051">
    <property type="term" value="P:spindle organization"/>
    <property type="evidence" value="ECO:0007669"/>
    <property type="project" value="InterPro"/>
</dbReference>
<feature type="compositionally biased region" description="Basic and acidic residues" evidence="9">
    <location>
        <begin position="3135"/>
        <end position="3150"/>
    </location>
</feature>
<evidence type="ECO:0000259" key="11">
    <source>
        <dbReference type="PROSITE" id="PS50195"/>
    </source>
</evidence>
<evidence type="ECO:0000256" key="2">
    <source>
        <dbReference type="ARBA" id="ARBA00022490"/>
    </source>
</evidence>
<evidence type="ECO:0000256" key="3">
    <source>
        <dbReference type="ARBA" id="ARBA00022618"/>
    </source>
</evidence>
<evidence type="ECO:0000313" key="12">
    <source>
        <dbReference type="Proteomes" id="UP000050790"/>
    </source>
</evidence>
<comment type="subcellular location">
    <subcellularLocation>
        <location evidence="1">Cytoplasm</location>
        <location evidence="1">Cytoskeleton</location>
        <location evidence="1">Microtubule organizing center</location>
        <location evidence="1">Centrosome</location>
    </subcellularLocation>
</comment>
<evidence type="ECO:0000256" key="4">
    <source>
        <dbReference type="ARBA" id="ARBA00022737"/>
    </source>
</evidence>
<dbReference type="SUPFAM" id="SSF48371">
    <property type="entry name" value="ARM repeat"/>
    <property type="match status" value="2"/>
</dbReference>
<proteinExistence type="inferred from homology"/>
<dbReference type="PROSITE" id="PS50195">
    <property type="entry name" value="PX"/>
    <property type="match status" value="1"/>
</dbReference>
<dbReference type="SUPFAM" id="SSF56024">
    <property type="entry name" value="Phospholipase D/nuclease"/>
    <property type="match status" value="2"/>
</dbReference>
<evidence type="ECO:0000256" key="1">
    <source>
        <dbReference type="ARBA" id="ARBA00004300"/>
    </source>
</evidence>
<dbReference type="Proteomes" id="UP000050790">
    <property type="component" value="Unassembled WGS sequence"/>
</dbReference>
<evidence type="ECO:0000256" key="5">
    <source>
        <dbReference type="ARBA" id="ARBA00022776"/>
    </source>
</evidence>
<feature type="compositionally biased region" description="Low complexity" evidence="9">
    <location>
        <begin position="1617"/>
        <end position="1636"/>
    </location>
</feature>
<feature type="compositionally biased region" description="Polar residues" evidence="9">
    <location>
        <begin position="2220"/>
        <end position="2235"/>
    </location>
</feature>
<keyword evidence="6" id="KW-0206">Cytoskeleton</keyword>
<dbReference type="CDD" id="cd09141">
    <property type="entry name" value="PLDc_vPLD1_2_yPLD_like_2"/>
    <property type="match status" value="1"/>
</dbReference>